<comment type="caution">
    <text evidence="3">The sequence shown here is derived from an EMBL/GenBank/DDBJ whole genome shotgun (WGS) entry which is preliminary data.</text>
</comment>
<evidence type="ECO:0000259" key="2">
    <source>
        <dbReference type="Pfam" id="PF00561"/>
    </source>
</evidence>
<evidence type="ECO:0000256" key="1">
    <source>
        <dbReference type="ARBA" id="ARBA00022801"/>
    </source>
</evidence>
<gene>
    <name evidence="3" type="ORF">PROVRUST_07385</name>
</gene>
<dbReference type="ESTHER" id="9entr-d1p580">
    <property type="family name" value="CFTR-inhibitory-factor_Cif"/>
</dbReference>
<dbReference type="STRING" id="500637.PROVRUST_07385"/>
<dbReference type="PANTHER" id="PTHR43329">
    <property type="entry name" value="EPOXIDE HYDROLASE"/>
    <property type="match status" value="1"/>
</dbReference>
<organism evidence="3 4">
    <name type="scientific">Providencia rustigianii DSM 4541</name>
    <dbReference type="NCBI Taxonomy" id="500637"/>
    <lineage>
        <taxon>Bacteria</taxon>
        <taxon>Pseudomonadati</taxon>
        <taxon>Pseudomonadota</taxon>
        <taxon>Gammaproteobacteria</taxon>
        <taxon>Enterobacterales</taxon>
        <taxon>Morganellaceae</taxon>
        <taxon>Providencia</taxon>
    </lineage>
</organism>
<dbReference type="InterPro" id="IPR000639">
    <property type="entry name" value="Epox_hydrolase-like"/>
</dbReference>
<dbReference type="GO" id="GO:0016787">
    <property type="term" value="F:hydrolase activity"/>
    <property type="evidence" value="ECO:0007669"/>
    <property type="project" value="UniProtKB-KW"/>
</dbReference>
<dbReference type="PRINTS" id="PR00412">
    <property type="entry name" value="EPOXHYDRLASE"/>
</dbReference>
<keyword evidence="4" id="KW-1185">Reference proteome</keyword>
<dbReference type="Pfam" id="PF00561">
    <property type="entry name" value="Abhydrolase_1"/>
    <property type="match status" value="1"/>
</dbReference>
<keyword evidence="1 3" id="KW-0378">Hydrolase</keyword>
<evidence type="ECO:0000313" key="3">
    <source>
        <dbReference type="EMBL" id="EFB71441.1"/>
    </source>
</evidence>
<feature type="domain" description="AB hydrolase-1" evidence="2">
    <location>
        <begin position="80"/>
        <end position="317"/>
    </location>
</feature>
<accession>D1P580</accession>
<dbReference type="InterPro" id="IPR029058">
    <property type="entry name" value="AB_hydrolase_fold"/>
</dbReference>
<dbReference type="EMBL" id="ABXV02000039">
    <property type="protein sequence ID" value="EFB71441.1"/>
    <property type="molecule type" value="Genomic_DNA"/>
</dbReference>
<sequence>MILNQFYGIDMNAIFDKLLLVFLMFFSLHSTVTFGMNNIKQPAATAIASTIQADEDNFEHHYVMVNGLRLHYVTAGTGEPVLLIPGWPQTWYTWRYVMTELAANGYMAIAVDPLGTGYSDKPESGYDTGAAATTLHEMMTQLGHTQYSIVGHDIGMWVGYALASDYPEEVKKIALMEAVIPGLAPAPSLFVSPEENIFLWHFMFNQVRDLPEMLTAGKESEYLNFIFDNWAYRRDRVAAQTYIDAYASPGGLRAGFAYYRAIPQTIQQNKLRAQKKLTMPVLAIGADHATRDAPQLTLQGRANQLQGAMLGECGHFVTEECPEQLMSYLLPFLKQ</sequence>
<dbReference type="Proteomes" id="UP000005512">
    <property type="component" value="Unassembled WGS sequence"/>
</dbReference>
<dbReference type="AlphaFoldDB" id="D1P580"/>
<name>D1P580_9GAMM</name>
<proteinExistence type="predicted"/>
<dbReference type="PRINTS" id="PR00111">
    <property type="entry name" value="ABHYDROLASE"/>
</dbReference>
<protein>
    <submittedName>
        <fullName evidence="3">Hydrolase, alpha/beta domain protein</fullName>
    </submittedName>
</protein>
<dbReference type="SUPFAM" id="SSF53474">
    <property type="entry name" value="alpha/beta-Hydrolases"/>
    <property type="match status" value="1"/>
</dbReference>
<dbReference type="Gene3D" id="3.40.50.1820">
    <property type="entry name" value="alpha/beta hydrolase"/>
    <property type="match status" value="1"/>
</dbReference>
<evidence type="ECO:0000313" key="4">
    <source>
        <dbReference type="Proteomes" id="UP000005512"/>
    </source>
</evidence>
<dbReference type="InterPro" id="IPR000073">
    <property type="entry name" value="AB_hydrolase_1"/>
</dbReference>
<dbReference type="HOGENOM" id="CLU_020336_7_1_6"/>
<dbReference type="eggNOG" id="COG2267">
    <property type="taxonomic scope" value="Bacteria"/>
</dbReference>
<reference evidence="3" key="1">
    <citation type="submission" date="2009-12" db="EMBL/GenBank/DDBJ databases">
        <authorList>
            <person name="Weinstock G."/>
            <person name="Sodergren E."/>
            <person name="Clifton S."/>
            <person name="Fulton L."/>
            <person name="Fulton B."/>
            <person name="Courtney L."/>
            <person name="Fronick C."/>
            <person name="Harrison M."/>
            <person name="Strong C."/>
            <person name="Farmer C."/>
            <person name="Delahaunty K."/>
            <person name="Markovic C."/>
            <person name="Hall O."/>
            <person name="Minx P."/>
            <person name="Tomlinson C."/>
            <person name="Mitreva M."/>
            <person name="Nelson J."/>
            <person name="Hou S."/>
            <person name="Wollam A."/>
            <person name="Pepin K.H."/>
            <person name="Johnson M."/>
            <person name="Bhonagiri V."/>
            <person name="Nash W.E."/>
            <person name="Warren W."/>
            <person name="Chinwalla A."/>
            <person name="Mardis E.R."/>
            <person name="Wilson R.K."/>
        </authorList>
    </citation>
    <scope>NUCLEOTIDE SEQUENCE [LARGE SCALE GENOMIC DNA]</scope>
    <source>
        <strain evidence="3">DSM 4541</strain>
    </source>
</reference>